<dbReference type="InterPro" id="IPR052534">
    <property type="entry name" value="Extracell_DNA_Util/SecSys_Comp"/>
</dbReference>
<evidence type="ECO:0000313" key="4">
    <source>
        <dbReference type="Proteomes" id="UP000008793"/>
    </source>
</evidence>
<dbReference type="STRING" id="634500.EbC_41940"/>
<dbReference type="KEGG" id="ebi:EbC_41940"/>
<reference evidence="3 4" key="1">
    <citation type="journal article" date="2010" name="BMC Genomics">
        <title>Genome comparison of the epiphytic bacteria Erwinia billingiae and E. tasmaniensis with the pear pathogen E. pyrifoliae.</title>
        <authorList>
            <person name="Kube M."/>
            <person name="Migdoll A.M."/>
            <person name="Gehring I."/>
            <person name="Heitmann K."/>
            <person name="Mayer Y."/>
            <person name="Kuhl H."/>
            <person name="Knaust F."/>
            <person name="Geider K."/>
            <person name="Reinhardt R."/>
        </authorList>
    </citation>
    <scope>NUCLEOTIDE SEQUENCE [LARGE SCALE GENOMIC DNA]</scope>
    <source>
        <strain evidence="3 4">Eb661</strain>
    </source>
</reference>
<keyword evidence="1" id="KW-0175">Coiled coil</keyword>
<dbReference type="PANTHER" id="PTHR40278:SF1">
    <property type="entry name" value="DNA UTILIZATION PROTEIN HOFN"/>
    <property type="match status" value="1"/>
</dbReference>
<accession>D8MY18</accession>
<feature type="transmembrane region" description="Helical" evidence="2">
    <location>
        <begin position="21"/>
        <end position="41"/>
    </location>
</feature>
<evidence type="ECO:0000313" key="3">
    <source>
        <dbReference type="EMBL" id="CAX61725.1"/>
    </source>
</evidence>
<dbReference type="PANTHER" id="PTHR40278">
    <property type="entry name" value="DNA UTILIZATION PROTEIN HOFN"/>
    <property type="match status" value="1"/>
</dbReference>
<keyword evidence="2" id="KW-0812">Transmembrane</keyword>
<feature type="coiled-coil region" evidence="1">
    <location>
        <begin position="56"/>
        <end position="90"/>
    </location>
</feature>
<dbReference type="Proteomes" id="UP000008793">
    <property type="component" value="Chromosome"/>
</dbReference>
<keyword evidence="2" id="KW-0472">Membrane</keyword>
<evidence type="ECO:0000256" key="1">
    <source>
        <dbReference type="SAM" id="Coils"/>
    </source>
</evidence>
<dbReference type="RefSeq" id="WP_013204197.1">
    <property type="nucleotide sequence ID" value="NC_014306.1"/>
</dbReference>
<protein>
    <submittedName>
        <fullName evidence="3">Putative pilus assembly protein</fullName>
    </submittedName>
</protein>
<evidence type="ECO:0000256" key="2">
    <source>
        <dbReference type="SAM" id="Phobius"/>
    </source>
</evidence>
<dbReference type="eggNOG" id="COG3166">
    <property type="taxonomic scope" value="Bacteria"/>
</dbReference>
<dbReference type="AlphaFoldDB" id="D8MY18"/>
<name>D8MY18_ERWBE</name>
<proteinExistence type="predicted"/>
<organism evidence="4">
    <name type="scientific">Erwinia billingiae (strain Eb661)</name>
    <dbReference type="NCBI Taxonomy" id="634500"/>
    <lineage>
        <taxon>Bacteria</taxon>
        <taxon>Pseudomonadati</taxon>
        <taxon>Pseudomonadota</taxon>
        <taxon>Gammaproteobacteria</taxon>
        <taxon>Enterobacterales</taxon>
        <taxon>Erwiniaceae</taxon>
        <taxon>Erwinia</taxon>
    </lineage>
</organism>
<dbReference type="GeneID" id="90514126"/>
<dbReference type="HOGENOM" id="CLU_081304_2_1_6"/>
<dbReference type="EMBL" id="FP236843">
    <property type="protein sequence ID" value="CAX61725.1"/>
    <property type="molecule type" value="Genomic_DNA"/>
</dbReference>
<gene>
    <name evidence="3" type="ordered locus">EbC_41940</name>
</gene>
<keyword evidence="2" id="KW-1133">Transmembrane helix</keyword>
<keyword evidence="4" id="KW-1185">Reference proteome</keyword>
<sequence>MVWVNLLPWRALKLKRARQRWAWVLGVLVLTLIAAGMPTVGTRALNQQYQRLDSFIQGASQRLEEQTRQMSALTLEKEGLQRQLAARQQRQHRLDRWRSFALSLPEVMPDTLWLSAMAKNATSLTLSGVCQGISDLETFRLQLQTLALAAQVKTGQLSRGPQGRLAFNLLVTLAGEEDE</sequence>